<evidence type="ECO:0000313" key="2">
    <source>
        <dbReference type="EMBL" id="ATR78811.2"/>
    </source>
</evidence>
<organism evidence="2 3">
    <name type="scientific">Faucicola osloensis</name>
    <name type="common">Moraxella osloensis</name>
    <dbReference type="NCBI Taxonomy" id="34062"/>
    <lineage>
        <taxon>Bacteria</taxon>
        <taxon>Pseudomonadati</taxon>
        <taxon>Pseudomonadota</taxon>
        <taxon>Gammaproteobacteria</taxon>
        <taxon>Moraxellales</taxon>
        <taxon>Moraxellaceae</taxon>
        <taxon>Faucicola</taxon>
    </lineage>
</organism>
<evidence type="ECO:0008006" key="4">
    <source>
        <dbReference type="Google" id="ProtNLM"/>
    </source>
</evidence>
<dbReference type="EMBL" id="CP024443">
    <property type="protein sequence ID" value="ATR78811.2"/>
    <property type="molecule type" value="Genomic_DNA"/>
</dbReference>
<evidence type="ECO:0000256" key="1">
    <source>
        <dbReference type="ARBA" id="ARBA00022679"/>
    </source>
</evidence>
<dbReference type="SUPFAM" id="SSF53756">
    <property type="entry name" value="UDP-Glycosyltransferase/glycogen phosphorylase"/>
    <property type="match status" value="1"/>
</dbReference>
<evidence type="ECO:0000313" key="3">
    <source>
        <dbReference type="Proteomes" id="UP000229340"/>
    </source>
</evidence>
<dbReference type="Gene3D" id="3.40.50.2000">
    <property type="entry name" value="Glycogen Phosphorylase B"/>
    <property type="match status" value="1"/>
</dbReference>
<dbReference type="PANTHER" id="PTHR46401">
    <property type="entry name" value="GLYCOSYLTRANSFERASE WBBK-RELATED"/>
    <property type="match status" value="1"/>
</dbReference>
<protein>
    <recommendedName>
        <fullName evidence="4">Glycosyl transferase family 1 domain-containing protein</fullName>
    </recommendedName>
</protein>
<name>A0A2D2LUV1_FAUOS</name>
<reference evidence="3" key="1">
    <citation type="submission" date="2017-11" db="EMBL/GenBank/DDBJ databases">
        <title>Complete genome sequence of Moraxella osloensis NP7 isolated from human skin.</title>
        <authorList>
            <person name="Lee K."/>
            <person name="Lim J.Y."/>
            <person name="Hwang I."/>
        </authorList>
    </citation>
    <scope>NUCLEOTIDE SEQUENCE [LARGE SCALE GENOMIC DNA]</scope>
    <source>
        <strain evidence="3">NP7</strain>
    </source>
</reference>
<keyword evidence="1" id="KW-0808">Transferase</keyword>
<proteinExistence type="predicted"/>
<gene>
    <name evidence="2" type="ORF">NP7_05780</name>
</gene>
<dbReference type="Proteomes" id="UP000229340">
    <property type="component" value="Chromosome"/>
</dbReference>
<dbReference type="AlphaFoldDB" id="A0A2D2LUV1"/>
<dbReference type="PANTHER" id="PTHR46401:SF2">
    <property type="entry name" value="GLYCOSYLTRANSFERASE WBBK-RELATED"/>
    <property type="match status" value="1"/>
</dbReference>
<accession>A0A2D2LUV1</accession>
<dbReference type="GO" id="GO:0016757">
    <property type="term" value="F:glycosyltransferase activity"/>
    <property type="evidence" value="ECO:0007669"/>
    <property type="project" value="TreeGrafter"/>
</dbReference>
<dbReference type="GO" id="GO:0009103">
    <property type="term" value="P:lipopolysaccharide biosynthetic process"/>
    <property type="evidence" value="ECO:0007669"/>
    <property type="project" value="TreeGrafter"/>
</dbReference>
<sequence length="370" mass="43169">MVFYFDVLKYPPILSLIEILLDKSYKVTLLGYCSCIDNINYLIQKGLVFIEMVETNNKDKNIVKLFKHEKFRRLVNKVISDSSMQDKIWYLGSETIFLFIDEIGKNNSILYFFEVPYFNVPSRYRFWTTDEKYKFAISKANKVVNCEFNRTLITKSYFGLSSNQAVTIPNKTNFKMSLELNSENIDLLKGVENKKIILYQGVFNFPERKLDELCQSINLLSEEFVIVLMGADSDYKQLLKQKYESNRVLFLPFLPPPLHLKITKLARIGFLSYFPNKGEIEQVLNVLYCAPNKIFEYARFGIPMISNRTPSLETIYQNYKCGIGIDLDDLDDLAGKIMEIDKNYDFYSKNSKSFFDSVNIEDIIIDEILS</sequence>